<dbReference type="EMBL" id="JBBPHU010000001">
    <property type="protein sequence ID" value="KAK7524148.1"/>
    <property type="molecule type" value="Genomic_DNA"/>
</dbReference>
<protein>
    <submittedName>
        <fullName evidence="2">Uncharacterized protein</fullName>
    </submittedName>
</protein>
<keyword evidence="3" id="KW-1185">Reference proteome</keyword>
<feature type="compositionally biased region" description="Polar residues" evidence="1">
    <location>
        <begin position="41"/>
        <end position="57"/>
    </location>
</feature>
<gene>
    <name evidence="2" type="ORF">IWZ03DRAFT_429065</name>
</gene>
<comment type="caution">
    <text evidence="2">The sequence shown here is derived from an EMBL/GenBank/DDBJ whole genome shotgun (WGS) entry which is preliminary data.</text>
</comment>
<feature type="region of interest" description="Disordered" evidence="1">
    <location>
        <begin position="151"/>
        <end position="176"/>
    </location>
</feature>
<organism evidence="2 3">
    <name type="scientific">Phyllosticta citriasiana</name>
    <dbReference type="NCBI Taxonomy" id="595635"/>
    <lineage>
        <taxon>Eukaryota</taxon>
        <taxon>Fungi</taxon>
        <taxon>Dikarya</taxon>
        <taxon>Ascomycota</taxon>
        <taxon>Pezizomycotina</taxon>
        <taxon>Dothideomycetes</taxon>
        <taxon>Dothideomycetes incertae sedis</taxon>
        <taxon>Botryosphaeriales</taxon>
        <taxon>Phyllostictaceae</taxon>
        <taxon>Phyllosticta</taxon>
    </lineage>
</organism>
<feature type="region of interest" description="Disordered" evidence="1">
    <location>
        <begin position="1"/>
        <end position="57"/>
    </location>
</feature>
<feature type="region of interest" description="Disordered" evidence="1">
    <location>
        <begin position="84"/>
        <end position="107"/>
    </location>
</feature>
<dbReference type="Proteomes" id="UP001363622">
    <property type="component" value="Unassembled WGS sequence"/>
</dbReference>
<evidence type="ECO:0000256" key="1">
    <source>
        <dbReference type="SAM" id="MobiDB-lite"/>
    </source>
</evidence>
<evidence type="ECO:0000313" key="2">
    <source>
        <dbReference type="EMBL" id="KAK7524148.1"/>
    </source>
</evidence>
<sequence>MPMQRTATCEGNAVRRVGKSHQVFSSSSPSTSMARMEGASQRANASNSNPNVKLKQASKQASSVAKLNAALRFSAACWVAPCPAQPSPAQRQHQHQRRRASTDRQTDQATLCSRRLAGCPLVTFPQQAIWTRLDGWTTQQRYTWREKLRRQTGSKLMDKQATVNSQEADESRGMEQSKASAVSAVAIISSDAPGAGQNQWSKMGCAQERKIPHVNEPTDCLDAVGQAYQAWLACSSLAESIGLNSSAVGAARAEGEDDDACRKWTVDEPVAAATGDEPAEFFPDGSH</sequence>
<reference evidence="2 3" key="1">
    <citation type="submission" date="2024-04" db="EMBL/GenBank/DDBJ databases">
        <title>Phyllosticta paracitricarpa is synonymous to the EU quarantine fungus P. citricarpa based on phylogenomic analyses.</title>
        <authorList>
            <consortium name="Lawrence Berkeley National Laboratory"/>
            <person name="Van Ingen-Buijs V.A."/>
            <person name="Van Westerhoven A.C."/>
            <person name="Haridas S."/>
            <person name="Skiadas P."/>
            <person name="Martin F."/>
            <person name="Groenewald J.Z."/>
            <person name="Crous P.W."/>
            <person name="Seidl M.F."/>
        </authorList>
    </citation>
    <scope>NUCLEOTIDE SEQUENCE [LARGE SCALE GENOMIC DNA]</scope>
    <source>
        <strain evidence="2 3">CBS 123371</strain>
    </source>
</reference>
<evidence type="ECO:0000313" key="3">
    <source>
        <dbReference type="Proteomes" id="UP001363622"/>
    </source>
</evidence>
<accession>A0ABR1KZ68</accession>
<name>A0ABR1KZ68_9PEZI</name>
<proteinExistence type="predicted"/>